<dbReference type="PANTHER" id="PTHR30344:SF1">
    <property type="entry name" value="6-PHOSPHOGLUCONOLACTONASE"/>
    <property type="match status" value="1"/>
</dbReference>
<dbReference type="RefSeq" id="WP_074911592.1">
    <property type="nucleotide sequence ID" value="NZ_FOVK01000003.1"/>
</dbReference>
<sequence length="337" mass="38483">MKDYKGYIGSYTRKESRGVRAFHFNEEEFVIEDFYEVEDPSYLALSSDMNILYGSMRDGSSHGVFSMNLTTGIVDKVLFEKENTPCHISTFEDRLLASNYHQGLLDLYALEEGMVRRRLDQAAHEGSGPNEKRQEGPHVHFAMKNPHQSEVLVCDLGTDKVYRYEASDELKKVGELLLPNGSGPRHIAFSKKHPYLYVFTELSSEIFVYDFKDGDYQLKQVVKTLPEDFQGENTGAAIRLSPDEKHLYVSNRGHDSISAFKIKENHQLEKIGTYQTEGEHPRDFNLSPDGCFLLVAHMITNDLSLFRIDKQNGELTLLKKGIRTPEPISIVFLEKES</sequence>
<dbReference type="InterPro" id="IPR015943">
    <property type="entry name" value="WD40/YVTN_repeat-like_dom_sf"/>
</dbReference>
<dbReference type="OrthoDB" id="9790815at2"/>
<dbReference type="SUPFAM" id="SSF51004">
    <property type="entry name" value="C-terminal (heme d1) domain of cytochrome cd1-nitrite reductase"/>
    <property type="match status" value="1"/>
</dbReference>
<dbReference type="STRING" id="398199.SAMN05421804_103173"/>
<dbReference type="InterPro" id="IPR019405">
    <property type="entry name" value="Lactonase_7-beta_prop"/>
</dbReference>
<dbReference type="Pfam" id="PF10282">
    <property type="entry name" value="Lactonase"/>
    <property type="match status" value="1"/>
</dbReference>
<protein>
    <submittedName>
        <fullName evidence="2">6-phosphogluconolactonase</fullName>
    </submittedName>
</protein>
<evidence type="ECO:0000313" key="3">
    <source>
        <dbReference type="Proteomes" id="UP000181899"/>
    </source>
</evidence>
<dbReference type="AlphaFoldDB" id="A0A1I5AH27"/>
<gene>
    <name evidence="2" type="ORF">SAMN04488695_10326</name>
</gene>
<dbReference type="EMBL" id="FOVK01000003">
    <property type="protein sequence ID" value="SFN61781.1"/>
    <property type="molecule type" value="Genomic_DNA"/>
</dbReference>
<comment type="similarity">
    <text evidence="1">Belongs to the cycloisomerase 2 family.</text>
</comment>
<evidence type="ECO:0000256" key="1">
    <source>
        <dbReference type="ARBA" id="ARBA00005564"/>
    </source>
</evidence>
<dbReference type="Proteomes" id="UP000181899">
    <property type="component" value="Unassembled WGS sequence"/>
</dbReference>
<organism evidence="2 3">
    <name type="scientific">Proteiniclasticum ruminis</name>
    <dbReference type="NCBI Taxonomy" id="398199"/>
    <lineage>
        <taxon>Bacteria</taxon>
        <taxon>Bacillati</taxon>
        <taxon>Bacillota</taxon>
        <taxon>Clostridia</taxon>
        <taxon>Eubacteriales</taxon>
        <taxon>Clostridiaceae</taxon>
        <taxon>Proteiniclasticum</taxon>
    </lineage>
</organism>
<proteinExistence type="inferred from homology"/>
<dbReference type="eggNOG" id="COG2706">
    <property type="taxonomic scope" value="Bacteria"/>
</dbReference>
<dbReference type="Gene3D" id="2.130.10.10">
    <property type="entry name" value="YVTN repeat-like/Quinoprotein amine dehydrogenase"/>
    <property type="match status" value="1"/>
</dbReference>
<reference evidence="2 3" key="1">
    <citation type="submission" date="2016-10" db="EMBL/GenBank/DDBJ databases">
        <authorList>
            <person name="de Groot N.N."/>
        </authorList>
    </citation>
    <scope>NUCLEOTIDE SEQUENCE [LARGE SCALE GENOMIC DNA]</scope>
    <source>
        <strain evidence="2 3">ML2</strain>
    </source>
</reference>
<dbReference type="InterPro" id="IPR050282">
    <property type="entry name" value="Cycloisomerase_2"/>
</dbReference>
<name>A0A1I5AH27_9CLOT</name>
<dbReference type="GO" id="GO:0017057">
    <property type="term" value="F:6-phosphogluconolactonase activity"/>
    <property type="evidence" value="ECO:0007669"/>
    <property type="project" value="TreeGrafter"/>
</dbReference>
<accession>A0A1I5AH27</accession>
<dbReference type="PANTHER" id="PTHR30344">
    <property type="entry name" value="6-PHOSPHOGLUCONOLACTONASE-RELATED"/>
    <property type="match status" value="1"/>
</dbReference>
<evidence type="ECO:0000313" key="2">
    <source>
        <dbReference type="EMBL" id="SFN61781.1"/>
    </source>
</evidence>
<dbReference type="InterPro" id="IPR011048">
    <property type="entry name" value="Haem_d1_sf"/>
</dbReference>
<keyword evidence="3" id="KW-1185">Reference proteome</keyword>
<dbReference type="GO" id="GO:0005829">
    <property type="term" value="C:cytosol"/>
    <property type="evidence" value="ECO:0007669"/>
    <property type="project" value="TreeGrafter"/>
</dbReference>